<evidence type="ECO:0000313" key="2">
    <source>
        <dbReference type="Proteomes" id="UP000253437"/>
    </source>
</evidence>
<organism evidence="1 2">
    <name type="scientific">Vibrio harveyi</name>
    <name type="common">Beneckea harveyi</name>
    <dbReference type="NCBI Taxonomy" id="669"/>
    <lineage>
        <taxon>Bacteria</taxon>
        <taxon>Pseudomonadati</taxon>
        <taxon>Pseudomonadota</taxon>
        <taxon>Gammaproteobacteria</taxon>
        <taxon>Vibrionales</taxon>
        <taxon>Vibrionaceae</taxon>
        <taxon>Vibrio</taxon>
    </lineage>
</organism>
<evidence type="ECO:0000313" key="1">
    <source>
        <dbReference type="EMBL" id="RIW03463.1"/>
    </source>
</evidence>
<dbReference type="EMBL" id="QOUW02000159">
    <property type="protein sequence ID" value="RIW03463.1"/>
    <property type="molecule type" value="Genomic_DNA"/>
</dbReference>
<reference evidence="1 2" key="1">
    <citation type="submission" date="2018-08" db="EMBL/GenBank/DDBJ databases">
        <title>Vibrio harveyi strains pathogenic to white snook Centropomus viridis Lockington (1877) and potential probiotic bacteria.</title>
        <authorList>
            <person name="Soto-Rodriguez S."/>
            <person name="Gomez-Gil B."/>
            <person name="Lozano-Olvera R."/>
        </authorList>
    </citation>
    <scope>NUCLEOTIDE SEQUENCE [LARGE SCALE GENOMIC DNA]</scope>
    <source>
        <strain evidence="1 2">CAIM 1508</strain>
    </source>
</reference>
<protein>
    <submittedName>
        <fullName evidence="1">Uncharacterized protein</fullName>
    </submittedName>
</protein>
<dbReference type="Proteomes" id="UP000253437">
    <property type="component" value="Unassembled WGS sequence"/>
</dbReference>
<proteinExistence type="predicted"/>
<dbReference type="AlphaFoldDB" id="A0A8B3DDB7"/>
<comment type="caution">
    <text evidence="1">The sequence shown here is derived from an EMBL/GenBank/DDBJ whole genome shotgun (WGS) entry which is preliminary data.</text>
</comment>
<accession>A0A8B3DDB7</accession>
<name>A0A8B3DDB7_VIBHA</name>
<sequence>MVRGLACILCWRLLIELYETFKSPPRLQTKSFSLNPVILTKLSITRLLGYRHDIMFVHYSADIFFLQLKSDRLS</sequence>
<gene>
    <name evidence="1" type="ORF">DS957_024465</name>
</gene>